<dbReference type="AlphaFoldDB" id="A0A1W2CWA8"/>
<dbReference type="Proteomes" id="UP000192418">
    <property type="component" value="Unassembled WGS sequence"/>
</dbReference>
<dbReference type="RefSeq" id="WP_232367155.1">
    <property type="nucleotide sequence ID" value="NZ_FWXY01000014.1"/>
</dbReference>
<proteinExistence type="predicted"/>
<evidence type="ECO:0000313" key="2">
    <source>
        <dbReference type="Proteomes" id="UP000192418"/>
    </source>
</evidence>
<keyword evidence="2" id="KW-1185">Reference proteome</keyword>
<dbReference type="EMBL" id="FWXY01000014">
    <property type="protein sequence ID" value="SMC89523.1"/>
    <property type="molecule type" value="Genomic_DNA"/>
</dbReference>
<sequence length="64" mass="7479">MKIISIIDDFDIIKQILKHLALWDIRNHDPPEIEPVYIPELTYIEDSDYGSSGSQIPVFDTFWS</sequence>
<gene>
    <name evidence="1" type="ORF">SAMN02746065_1149</name>
</gene>
<organism evidence="1 2">
    <name type="scientific">Desulfocicer vacuolatum DSM 3385</name>
    <dbReference type="NCBI Taxonomy" id="1121400"/>
    <lineage>
        <taxon>Bacteria</taxon>
        <taxon>Pseudomonadati</taxon>
        <taxon>Thermodesulfobacteriota</taxon>
        <taxon>Desulfobacteria</taxon>
        <taxon>Desulfobacterales</taxon>
        <taxon>Desulfobacteraceae</taxon>
        <taxon>Desulfocicer</taxon>
    </lineage>
</organism>
<protein>
    <submittedName>
        <fullName evidence="1">Uncharacterized protein</fullName>
    </submittedName>
</protein>
<name>A0A1W2CWA8_9BACT</name>
<reference evidence="1 2" key="1">
    <citation type="submission" date="2017-04" db="EMBL/GenBank/DDBJ databases">
        <authorList>
            <person name="Afonso C.L."/>
            <person name="Miller P.J."/>
            <person name="Scott M.A."/>
            <person name="Spackman E."/>
            <person name="Goraichik I."/>
            <person name="Dimitrov K.M."/>
            <person name="Suarez D.L."/>
            <person name="Swayne D.E."/>
        </authorList>
    </citation>
    <scope>NUCLEOTIDE SEQUENCE [LARGE SCALE GENOMIC DNA]</scope>
    <source>
        <strain evidence="1 2">DSM 3385</strain>
    </source>
</reference>
<accession>A0A1W2CWA8</accession>
<evidence type="ECO:0000313" key="1">
    <source>
        <dbReference type="EMBL" id="SMC89523.1"/>
    </source>
</evidence>